<gene>
    <name evidence="2" type="ORF">UT53_C0014G0008</name>
</gene>
<keyword evidence="1" id="KW-0732">Signal</keyword>
<organism evidence="2 3">
    <name type="scientific">Candidatus Yanofskybacteria bacterium GW2011_GWD2_39_48</name>
    <dbReference type="NCBI Taxonomy" id="1619031"/>
    <lineage>
        <taxon>Bacteria</taxon>
        <taxon>Candidatus Yanofskyibacteriota</taxon>
    </lineage>
</organism>
<accession>A0A0G0RM23</accession>
<evidence type="ECO:0000313" key="3">
    <source>
        <dbReference type="Proteomes" id="UP000034764"/>
    </source>
</evidence>
<reference evidence="2 3" key="1">
    <citation type="journal article" date="2015" name="Nature">
        <title>rRNA introns, odd ribosomes, and small enigmatic genomes across a large radiation of phyla.</title>
        <authorList>
            <person name="Brown C.T."/>
            <person name="Hug L.A."/>
            <person name="Thomas B.C."/>
            <person name="Sharon I."/>
            <person name="Castelle C.J."/>
            <person name="Singh A."/>
            <person name="Wilkins M.J."/>
            <person name="Williams K.H."/>
            <person name="Banfield J.F."/>
        </authorList>
    </citation>
    <scope>NUCLEOTIDE SEQUENCE [LARGE SCALE GENOMIC DNA]</scope>
</reference>
<feature type="signal peptide" evidence="1">
    <location>
        <begin position="1"/>
        <end position="21"/>
    </location>
</feature>
<comment type="caution">
    <text evidence="2">The sequence shown here is derived from an EMBL/GenBank/DDBJ whole genome shotgun (WGS) entry which is preliminary data.</text>
</comment>
<protein>
    <submittedName>
        <fullName evidence="2">Uncharacterized protein</fullName>
    </submittedName>
</protein>
<proteinExistence type="predicted"/>
<evidence type="ECO:0000313" key="2">
    <source>
        <dbReference type="EMBL" id="KKR23535.1"/>
    </source>
</evidence>
<dbReference type="EMBL" id="LBXD01000014">
    <property type="protein sequence ID" value="KKR23535.1"/>
    <property type="molecule type" value="Genomic_DNA"/>
</dbReference>
<dbReference type="Proteomes" id="UP000034764">
    <property type="component" value="Unassembled WGS sequence"/>
</dbReference>
<dbReference type="AlphaFoldDB" id="A0A0G0RM23"/>
<feature type="chain" id="PRO_5002534272" evidence="1">
    <location>
        <begin position="22"/>
        <end position="227"/>
    </location>
</feature>
<sequence>MKHRIALFVVALVVVALPAYAQQAPATSTATGGGFKWDFINVSGGEDALATGITAIFRLKDGNRRTLEIALQQEQSWVLFGPKYKLGQADVFVAASAGFQQGAPWAGPFLTVDMPLGNIGGQKVSFSTLHWPCFFFGQWEPTTWKNDDRPNTEKLKLGYLAIVQLSVGPLGFSYGALNFLNDPWNALPRVSYTKNIRSDLSLIGSVTRNVNKHSWMLLIGGEWHQNQ</sequence>
<evidence type="ECO:0000256" key="1">
    <source>
        <dbReference type="SAM" id="SignalP"/>
    </source>
</evidence>
<name>A0A0G0RM23_9BACT</name>